<reference evidence="1" key="1">
    <citation type="submission" date="2020-08" db="EMBL/GenBank/DDBJ databases">
        <title>Novel species isolated from subtropical streams in China.</title>
        <authorList>
            <person name="Lu H."/>
        </authorList>
    </citation>
    <scope>NUCLEOTIDE SEQUENCE</scope>
    <source>
        <strain evidence="1">CY7W</strain>
    </source>
</reference>
<dbReference type="EMBL" id="JACOGG010000005">
    <property type="protein sequence ID" value="MBC3935000.1"/>
    <property type="molecule type" value="Genomic_DNA"/>
</dbReference>
<accession>A0A923KYU7</accession>
<dbReference type="InterPro" id="IPR036388">
    <property type="entry name" value="WH-like_DNA-bd_sf"/>
</dbReference>
<proteinExistence type="predicted"/>
<evidence type="ECO:0000313" key="1">
    <source>
        <dbReference type="EMBL" id="MBC3935000.1"/>
    </source>
</evidence>
<protein>
    <submittedName>
        <fullName evidence="1">Uncharacterized protein</fullName>
    </submittedName>
</protein>
<comment type="caution">
    <text evidence="1">The sequence shown here is derived from an EMBL/GenBank/DDBJ whole genome shotgun (WGS) entry which is preliminary data.</text>
</comment>
<dbReference type="AlphaFoldDB" id="A0A923KYU7"/>
<organism evidence="1 2">
    <name type="scientific">Undibacterium rugosum</name>
    <dbReference type="NCBI Taxonomy" id="2762291"/>
    <lineage>
        <taxon>Bacteria</taxon>
        <taxon>Pseudomonadati</taxon>
        <taxon>Pseudomonadota</taxon>
        <taxon>Betaproteobacteria</taxon>
        <taxon>Burkholderiales</taxon>
        <taxon>Oxalobacteraceae</taxon>
        <taxon>Undibacterium</taxon>
    </lineage>
</organism>
<dbReference type="InterPro" id="IPR036390">
    <property type="entry name" value="WH_DNA-bd_sf"/>
</dbReference>
<dbReference type="SUPFAM" id="SSF46785">
    <property type="entry name" value="Winged helix' DNA-binding domain"/>
    <property type="match status" value="1"/>
</dbReference>
<keyword evidence="2" id="KW-1185">Reference proteome</keyword>
<evidence type="ECO:0000313" key="2">
    <source>
        <dbReference type="Proteomes" id="UP000612361"/>
    </source>
</evidence>
<name>A0A923KYU7_9BURK</name>
<dbReference type="Proteomes" id="UP000612361">
    <property type="component" value="Unassembled WGS sequence"/>
</dbReference>
<dbReference type="Gene3D" id="1.10.10.10">
    <property type="entry name" value="Winged helix-like DNA-binding domain superfamily/Winged helix DNA-binding domain"/>
    <property type="match status" value="1"/>
</dbReference>
<gene>
    <name evidence="1" type="ORF">H8K47_06475</name>
</gene>
<sequence length="80" mass="8777">MLAQIEALMLALRPEAQPVSAQKLCKRLQIRMSTLLRCLAYLGEQDMAGQAGLGWVHSEQQGERLLLSLTALGHATCASW</sequence>